<sequence length="202" mass="22663">MNLSNTIIPKSDQLNFEDVQTESITAVIKSVRAGTKEQPVFVDLVGYDGRPYKPSKSMRRVLIGGWGADGHSWVGKSLTIVGDPSVRFGGVAVGGIKVHAMSDIEGDFSMMLSVSRGKRAEHRVKKLDARQPNQRDPNEILRDFTEYATNENNKEKLQQEYVNTWNALDGYPELQQKCKEVTGIRMKELKESPVLTDSRTYT</sequence>
<gene>
    <name evidence="1" type="ORF">PSI23_21115</name>
</gene>
<organism evidence="1 2">
    <name type="scientific">Xenorhabdus yunnanensis</name>
    <dbReference type="NCBI Taxonomy" id="3025878"/>
    <lineage>
        <taxon>Bacteria</taxon>
        <taxon>Pseudomonadati</taxon>
        <taxon>Pseudomonadota</taxon>
        <taxon>Gammaproteobacteria</taxon>
        <taxon>Enterobacterales</taxon>
        <taxon>Morganellaceae</taxon>
        <taxon>Xenorhabdus</taxon>
    </lineage>
</organism>
<dbReference type="RefSeq" id="WP_273556916.1">
    <property type="nucleotide sequence ID" value="NZ_JAQRFI010000137.1"/>
</dbReference>
<accession>A0ABT5LKS1</accession>
<evidence type="ECO:0000313" key="2">
    <source>
        <dbReference type="Proteomes" id="UP001217178"/>
    </source>
</evidence>
<protein>
    <submittedName>
        <fullName evidence="1">Uncharacterized protein</fullName>
    </submittedName>
</protein>
<comment type="caution">
    <text evidence="1">The sequence shown here is derived from an EMBL/GenBank/DDBJ whole genome shotgun (WGS) entry which is preliminary data.</text>
</comment>
<dbReference type="Proteomes" id="UP001217178">
    <property type="component" value="Unassembled WGS sequence"/>
</dbReference>
<reference evidence="1 2" key="1">
    <citation type="submission" date="2023-02" db="EMBL/GenBank/DDBJ databases">
        <title>Entomopathogenic bacteria.</title>
        <authorList>
            <person name="Machado R.A."/>
        </authorList>
    </citation>
    <scope>NUCLEOTIDE SEQUENCE [LARGE SCALE GENOMIC DNA]</scope>
    <source>
        <strain evidence="1 2">XENO-10</strain>
    </source>
</reference>
<evidence type="ECO:0000313" key="1">
    <source>
        <dbReference type="EMBL" id="MDC9591711.1"/>
    </source>
</evidence>
<keyword evidence="2" id="KW-1185">Reference proteome</keyword>
<feature type="non-terminal residue" evidence="1">
    <location>
        <position position="202"/>
    </location>
</feature>
<proteinExistence type="predicted"/>
<dbReference type="EMBL" id="JAQRFI010000137">
    <property type="protein sequence ID" value="MDC9591711.1"/>
    <property type="molecule type" value="Genomic_DNA"/>
</dbReference>
<name>A0ABT5LKS1_9GAMM</name>